<dbReference type="InterPro" id="IPR036890">
    <property type="entry name" value="HATPase_C_sf"/>
</dbReference>
<dbReference type="PROSITE" id="PS50109">
    <property type="entry name" value="HIS_KIN"/>
    <property type="match status" value="1"/>
</dbReference>
<feature type="transmembrane region" description="Helical" evidence="4">
    <location>
        <begin position="52"/>
        <end position="70"/>
    </location>
</feature>
<dbReference type="Pfam" id="PF02518">
    <property type="entry name" value="HATPase_c"/>
    <property type="match status" value="1"/>
</dbReference>
<evidence type="ECO:0000256" key="2">
    <source>
        <dbReference type="ARBA" id="ARBA00012438"/>
    </source>
</evidence>
<dbReference type="RefSeq" id="WP_200614206.1">
    <property type="nucleotide sequence ID" value="NZ_CP071518.1"/>
</dbReference>
<keyword evidence="4" id="KW-0812">Transmembrane</keyword>
<dbReference type="GO" id="GO:0000155">
    <property type="term" value="F:phosphorelay sensor kinase activity"/>
    <property type="evidence" value="ECO:0007669"/>
    <property type="project" value="InterPro"/>
</dbReference>
<feature type="domain" description="Histidine kinase" evidence="5">
    <location>
        <begin position="320"/>
        <end position="531"/>
    </location>
</feature>
<feature type="transmembrane region" description="Helical" evidence="4">
    <location>
        <begin position="129"/>
        <end position="147"/>
    </location>
</feature>
<sequence length="536" mass="57777">MPLAAAASSEADSALRRELHFIALYRLLEAALLTFLLFGPVQDYVPPPRFELLGRAVAIAYLFIACVLFALRRRGDLRTQALVGVACDLFFGALAVHALPGSGTGIALMLMFNVGAASLLLPMRIGLSVAAIAALVLVGEYAWSSLIDPQTPAGVGEPLMLAVGYLAIATLTNILGRHMRESFAQAERSGADAASLSEVNELIIRRLRTGVLLLDGRNHLRLANEAAMLLLSDFGQHPGEGRDLSLASPPLFRRLTAWRETGASDDTPLQLAPDLPHVVPRFTRLRAGSEQVLIFLDDTSIVSRQAESMTLATLGRFSASLAHEIRNPLAAINYAVQLLEESQDLSTADLRLLEIVRQQGQRMNGIVENVLGLARRESAKPEHVDLVAFVRRFVEDYAASHPLEHDTVRATGSAQSLNTMVDPRQLHQVLTALVYNGLTYGRLPGQAARVTVHVQADSSGAPVIDVRDRGPGVPEGVVAQLFRPFFTTSGHGTGLGLYIARELCRANQASLEYVAMPGGGACFRIQMAAPSPLLSR</sequence>
<dbReference type="Proteomes" id="UP000639274">
    <property type="component" value="Chromosome"/>
</dbReference>
<dbReference type="AlphaFoldDB" id="A0A974Y591"/>
<feature type="transmembrane region" description="Helical" evidence="4">
    <location>
        <begin position="21"/>
        <end position="40"/>
    </location>
</feature>
<dbReference type="InterPro" id="IPR003661">
    <property type="entry name" value="HisK_dim/P_dom"/>
</dbReference>
<dbReference type="InterPro" id="IPR004358">
    <property type="entry name" value="Sig_transdc_His_kin-like_C"/>
</dbReference>
<dbReference type="PANTHER" id="PTHR43065">
    <property type="entry name" value="SENSOR HISTIDINE KINASE"/>
    <property type="match status" value="1"/>
</dbReference>
<dbReference type="EC" id="2.7.13.3" evidence="2"/>
<name>A0A974Y591_9GAMM</name>
<keyword evidence="4" id="KW-0472">Membrane</keyword>
<dbReference type="InterPro" id="IPR036097">
    <property type="entry name" value="HisK_dim/P_sf"/>
</dbReference>
<evidence type="ECO:0000256" key="3">
    <source>
        <dbReference type="ARBA" id="ARBA00022553"/>
    </source>
</evidence>
<evidence type="ECO:0000256" key="4">
    <source>
        <dbReference type="SAM" id="Phobius"/>
    </source>
</evidence>
<keyword evidence="6" id="KW-0808">Transferase</keyword>
<dbReference type="PANTHER" id="PTHR43065:SF52">
    <property type="entry name" value="SENSOR PROTEIN KINASE PILS"/>
    <property type="match status" value="1"/>
</dbReference>
<reference evidence="6 7" key="1">
    <citation type="submission" date="2021-03" db="EMBL/GenBank/DDBJ databases">
        <title>Lysobacter sp. nov. isolated from soil of gangwondo yeongwol, south Korea.</title>
        <authorList>
            <person name="Kim K.R."/>
            <person name="Kim K.H."/>
            <person name="Jeon C.O."/>
        </authorList>
    </citation>
    <scope>NUCLEOTIDE SEQUENCE [LARGE SCALE GENOMIC DNA]</scope>
    <source>
        <strain evidence="6 7">R19</strain>
    </source>
</reference>
<dbReference type="KEGG" id="lsf:I8J32_000880"/>
<evidence type="ECO:0000313" key="7">
    <source>
        <dbReference type="Proteomes" id="UP000639274"/>
    </source>
</evidence>
<proteinExistence type="predicted"/>
<evidence type="ECO:0000313" key="6">
    <source>
        <dbReference type="EMBL" id="QSX78541.1"/>
    </source>
</evidence>
<dbReference type="Gene3D" id="1.10.287.130">
    <property type="match status" value="1"/>
</dbReference>
<dbReference type="Pfam" id="PF25323">
    <property type="entry name" value="6TM_PilS"/>
    <property type="match status" value="1"/>
</dbReference>
<dbReference type="Pfam" id="PF00512">
    <property type="entry name" value="HisKA"/>
    <property type="match status" value="1"/>
</dbReference>
<organism evidence="6 7">
    <name type="scientific">Agrilutibacter solisilvae</name>
    <dbReference type="NCBI Taxonomy" id="2763317"/>
    <lineage>
        <taxon>Bacteria</taxon>
        <taxon>Pseudomonadati</taxon>
        <taxon>Pseudomonadota</taxon>
        <taxon>Gammaproteobacteria</taxon>
        <taxon>Lysobacterales</taxon>
        <taxon>Lysobacteraceae</taxon>
        <taxon>Agrilutibacter</taxon>
    </lineage>
</organism>
<dbReference type="CDD" id="cd00082">
    <property type="entry name" value="HisKA"/>
    <property type="match status" value="1"/>
</dbReference>
<dbReference type="Gene3D" id="3.30.565.10">
    <property type="entry name" value="Histidine kinase-like ATPase, C-terminal domain"/>
    <property type="match status" value="1"/>
</dbReference>
<keyword evidence="3" id="KW-0597">Phosphoprotein</keyword>
<dbReference type="InterPro" id="IPR005467">
    <property type="entry name" value="His_kinase_dom"/>
</dbReference>
<dbReference type="InterPro" id="IPR003594">
    <property type="entry name" value="HATPase_dom"/>
</dbReference>
<dbReference type="SMART" id="SM00388">
    <property type="entry name" value="HisKA"/>
    <property type="match status" value="1"/>
</dbReference>
<keyword evidence="6" id="KW-0418">Kinase</keyword>
<evidence type="ECO:0000256" key="1">
    <source>
        <dbReference type="ARBA" id="ARBA00000085"/>
    </source>
</evidence>
<keyword evidence="7" id="KW-1185">Reference proteome</keyword>
<dbReference type="EMBL" id="CP071518">
    <property type="protein sequence ID" value="QSX78541.1"/>
    <property type="molecule type" value="Genomic_DNA"/>
</dbReference>
<keyword evidence="4" id="KW-1133">Transmembrane helix</keyword>
<feature type="transmembrane region" description="Helical" evidence="4">
    <location>
        <begin position="159"/>
        <end position="176"/>
    </location>
</feature>
<dbReference type="SUPFAM" id="SSF47384">
    <property type="entry name" value="Homodimeric domain of signal transducing histidine kinase"/>
    <property type="match status" value="1"/>
</dbReference>
<gene>
    <name evidence="6" type="ORF">I8J32_000880</name>
</gene>
<dbReference type="SMART" id="SM00387">
    <property type="entry name" value="HATPase_c"/>
    <property type="match status" value="1"/>
</dbReference>
<dbReference type="SUPFAM" id="SSF55874">
    <property type="entry name" value="ATPase domain of HSP90 chaperone/DNA topoisomerase II/histidine kinase"/>
    <property type="match status" value="1"/>
</dbReference>
<evidence type="ECO:0000259" key="5">
    <source>
        <dbReference type="PROSITE" id="PS50109"/>
    </source>
</evidence>
<comment type="catalytic activity">
    <reaction evidence="1">
        <text>ATP + protein L-histidine = ADP + protein N-phospho-L-histidine.</text>
        <dbReference type="EC" id="2.7.13.3"/>
    </reaction>
</comment>
<accession>A0A974Y591</accession>
<protein>
    <recommendedName>
        <fullName evidence="2">histidine kinase</fullName>
        <ecNumber evidence="2">2.7.13.3</ecNumber>
    </recommendedName>
</protein>
<dbReference type="PRINTS" id="PR00344">
    <property type="entry name" value="BCTRLSENSOR"/>
</dbReference>